<dbReference type="Pfam" id="PF01548">
    <property type="entry name" value="DEDD_Tnp_IS110"/>
    <property type="match status" value="1"/>
</dbReference>
<proteinExistence type="predicted"/>
<dbReference type="AlphaFoldDB" id="X1KMB9"/>
<gene>
    <name evidence="2" type="ORF">S06H3_12440</name>
</gene>
<sequence length="98" mass="11147">MNNNSLSINSIVVGMDIHKYSHTAVAMDILGKEIGYLKFDNEKLDICLSWLKGLGNKRNLVIGLENVNGYGFHLARKLNKKGFNLHYICPILTDRERK</sequence>
<feature type="non-terminal residue" evidence="2">
    <location>
        <position position="98"/>
    </location>
</feature>
<name>X1KMB9_9ZZZZ</name>
<dbReference type="PANTHER" id="PTHR33055">
    <property type="entry name" value="TRANSPOSASE FOR INSERTION SEQUENCE ELEMENT IS1111A"/>
    <property type="match status" value="1"/>
</dbReference>
<feature type="domain" description="Transposase IS110-like N-terminal" evidence="1">
    <location>
        <begin position="13"/>
        <end position="96"/>
    </location>
</feature>
<dbReference type="GO" id="GO:0006313">
    <property type="term" value="P:DNA transposition"/>
    <property type="evidence" value="ECO:0007669"/>
    <property type="project" value="InterPro"/>
</dbReference>
<dbReference type="GO" id="GO:0003677">
    <property type="term" value="F:DNA binding"/>
    <property type="evidence" value="ECO:0007669"/>
    <property type="project" value="InterPro"/>
</dbReference>
<dbReference type="InterPro" id="IPR047650">
    <property type="entry name" value="Transpos_IS110"/>
</dbReference>
<dbReference type="PANTHER" id="PTHR33055:SF3">
    <property type="entry name" value="PUTATIVE TRANSPOSASE FOR IS117-RELATED"/>
    <property type="match status" value="1"/>
</dbReference>
<dbReference type="InterPro" id="IPR002525">
    <property type="entry name" value="Transp_IS110-like_N"/>
</dbReference>
<dbReference type="EMBL" id="BARV01006087">
    <property type="protein sequence ID" value="GAI07818.1"/>
    <property type="molecule type" value="Genomic_DNA"/>
</dbReference>
<accession>X1KMB9</accession>
<evidence type="ECO:0000313" key="2">
    <source>
        <dbReference type="EMBL" id="GAI07818.1"/>
    </source>
</evidence>
<organism evidence="2">
    <name type="scientific">marine sediment metagenome</name>
    <dbReference type="NCBI Taxonomy" id="412755"/>
    <lineage>
        <taxon>unclassified sequences</taxon>
        <taxon>metagenomes</taxon>
        <taxon>ecological metagenomes</taxon>
    </lineage>
</organism>
<reference evidence="2" key="1">
    <citation type="journal article" date="2014" name="Front. Microbiol.">
        <title>High frequency of phylogenetically diverse reductive dehalogenase-homologous genes in deep subseafloor sedimentary metagenomes.</title>
        <authorList>
            <person name="Kawai M."/>
            <person name="Futagami T."/>
            <person name="Toyoda A."/>
            <person name="Takaki Y."/>
            <person name="Nishi S."/>
            <person name="Hori S."/>
            <person name="Arai W."/>
            <person name="Tsubouchi T."/>
            <person name="Morono Y."/>
            <person name="Uchiyama I."/>
            <person name="Ito T."/>
            <person name="Fujiyama A."/>
            <person name="Inagaki F."/>
            <person name="Takami H."/>
        </authorList>
    </citation>
    <scope>NUCLEOTIDE SEQUENCE</scope>
    <source>
        <strain evidence="2">Expedition CK06-06</strain>
    </source>
</reference>
<comment type="caution">
    <text evidence="2">The sequence shown here is derived from an EMBL/GenBank/DDBJ whole genome shotgun (WGS) entry which is preliminary data.</text>
</comment>
<evidence type="ECO:0000259" key="1">
    <source>
        <dbReference type="Pfam" id="PF01548"/>
    </source>
</evidence>
<protein>
    <recommendedName>
        <fullName evidence="1">Transposase IS110-like N-terminal domain-containing protein</fullName>
    </recommendedName>
</protein>
<dbReference type="GO" id="GO:0004803">
    <property type="term" value="F:transposase activity"/>
    <property type="evidence" value="ECO:0007669"/>
    <property type="project" value="InterPro"/>
</dbReference>